<keyword evidence="1" id="KW-1133">Transmembrane helix</keyword>
<sequence length="134" mass="14681">MGLFGNLFKKKKGGTFFGNLLRGVSSAATGGILGSGAGLAKWEAEQNQKEYDAAVKKQAQEMLKNNPAYNAGRNLGEPYAGAINQAVNNSEAAKELQNQQVKAWFKRNWYYLVGAIVVIGGIWWYMKKGGKKVY</sequence>
<reference evidence="2 3" key="1">
    <citation type="submission" date="2019-04" db="EMBL/GenBank/DDBJ databases">
        <title>Lacinutrix sp. nov., isolated from marine water.</title>
        <authorList>
            <person name="Kim W."/>
        </authorList>
    </citation>
    <scope>NUCLEOTIDE SEQUENCE [LARGE SCALE GENOMIC DNA]</scope>
    <source>
        <strain evidence="2 3">CAU 1491</strain>
    </source>
</reference>
<keyword evidence="3" id="KW-1185">Reference proteome</keyword>
<keyword evidence="1" id="KW-0472">Membrane</keyword>
<dbReference type="RefSeq" id="WP_136844562.1">
    <property type="nucleotide sequence ID" value="NZ_SUPL01000007.1"/>
</dbReference>
<evidence type="ECO:0000313" key="2">
    <source>
        <dbReference type="EMBL" id="TJY33384.1"/>
    </source>
</evidence>
<comment type="caution">
    <text evidence="2">The sequence shown here is derived from an EMBL/GenBank/DDBJ whole genome shotgun (WGS) entry which is preliminary data.</text>
</comment>
<protein>
    <submittedName>
        <fullName evidence="2">Uncharacterized protein</fullName>
    </submittedName>
</protein>
<dbReference type="Proteomes" id="UP000307657">
    <property type="component" value="Unassembled WGS sequence"/>
</dbReference>
<evidence type="ECO:0000256" key="1">
    <source>
        <dbReference type="SAM" id="Phobius"/>
    </source>
</evidence>
<evidence type="ECO:0000313" key="3">
    <source>
        <dbReference type="Proteomes" id="UP000307657"/>
    </source>
</evidence>
<feature type="transmembrane region" description="Helical" evidence="1">
    <location>
        <begin position="109"/>
        <end position="126"/>
    </location>
</feature>
<dbReference type="AlphaFoldDB" id="A0A4U0EQH7"/>
<gene>
    <name evidence="2" type="ORF">E5167_12855</name>
</gene>
<name>A0A4U0EQH7_9FLAO</name>
<dbReference type="EMBL" id="SUPL01000007">
    <property type="protein sequence ID" value="TJY33384.1"/>
    <property type="molecule type" value="Genomic_DNA"/>
</dbReference>
<proteinExistence type="predicted"/>
<keyword evidence="1" id="KW-0812">Transmembrane</keyword>
<accession>A0A4U0EQH7</accession>
<organism evidence="2 3">
    <name type="scientific">Pontimicrobium aquaticum</name>
    <dbReference type="NCBI Taxonomy" id="2565367"/>
    <lineage>
        <taxon>Bacteria</taxon>
        <taxon>Pseudomonadati</taxon>
        <taxon>Bacteroidota</taxon>
        <taxon>Flavobacteriia</taxon>
        <taxon>Flavobacteriales</taxon>
        <taxon>Flavobacteriaceae</taxon>
        <taxon>Pontimicrobium</taxon>
    </lineage>
</organism>